<dbReference type="SUPFAM" id="SSF52833">
    <property type="entry name" value="Thioredoxin-like"/>
    <property type="match status" value="1"/>
</dbReference>
<feature type="domain" description="Thioredoxin" evidence="2">
    <location>
        <begin position="14"/>
        <end position="139"/>
    </location>
</feature>
<dbReference type="AlphaFoldDB" id="A0A448YJB2"/>
<accession>A0A448YJB2</accession>
<dbReference type="InterPro" id="IPR013766">
    <property type="entry name" value="Thioredoxin_domain"/>
</dbReference>
<dbReference type="CDD" id="cd02947">
    <property type="entry name" value="TRX_family"/>
    <property type="match status" value="1"/>
</dbReference>
<name>A0A448YJB2_BRENA</name>
<proteinExistence type="predicted"/>
<dbReference type="Gene3D" id="3.40.30.10">
    <property type="entry name" value="Glutaredoxin"/>
    <property type="match status" value="1"/>
</dbReference>
<dbReference type="PROSITE" id="PS00194">
    <property type="entry name" value="THIOREDOXIN_1"/>
    <property type="match status" value="1"/>
</dbReference>
<evidence type="ECO:0000313" key="3">
    <source>
        <dbReference type="EMBL" id="VEU20976.1"/>
    </source>
</evidence>
<dbReference type="InterPro" id="IPR036249">
    <property type="entry name" value="Thioredoxin-like_sf"/>
</dbReference>
<gene>
    <name evidence="3" type="ORF">BRENAR_LOCUS1711</name>
</gene>
<dbReference type="Proteomes" id="UP000290900">
    <property type="component" value="Unassembled WGS sequence"/>
</dbReference>
<dbReference type="PROSITE" id="PS51352">
    <property type="entry name" value="THIOREDOXIN_2"/>
    <property type="match status" value="1"/>
</dbReference>
<dbReference type="InterPro" id="IPR005746">
    <property type="entry name" value="Thioredoxin"/>
</dbReference>
<dbReference type="OrthoDB" id="10263751at2759"/>
<dbReference type="PRINTS" id="PR00421">
    <property type="entry name" value="THIOREDOXIN"/>
</dbReference>
<dbReference type="STRING" id="13370.A0A448YJB2"/>
<dbReference type="Pfam" id="PF00085">
    <property type="entry name" value="Thioredoxin"/>
    <property type="match status" value="1"/>
</dbReference>
<dbReference type="GO" id="GO:0015035">
    <property type="term" value="F:protein-disulfide reductase activity"/>
    <property type="evidence" value="ECO:0007669"/>
    <property type="project" value="InterPro"/>
</dbReference>
<dbReference type="PANTHER" id="PTHR46115">
    <property type="entry name" value="THIOREDOXIN-LIKE PROTEIN 1"/>
    <property type="match status" value="1"/>
</dbReference>
<evidence type="ECO:0000256" key="1">
    <source>
        <dbReference type="ARBA" id="ARBA00023157"/>
    </source>
</evidence>
<dbReference type="InterPro" id="IPR017937">
    <property type="entry name" value="Thioredoxin_CS"/>
</dbReference>
<dbReference type="NCBIfam" id="TIGR01068">
    <property type="entry name" value="thioredoxin"/>
    <property type="match status" value="1"/>
</dbReference>
<sequence length="139" mass="15407">MLANITLSAKRAAPRACTRAPLTSLRYIHMSSPAFAVKEITSATQFQNEVLKDKASFVDFYATWCGPCKAMSPFIEKFSDSYKDINFYQVDVDQFSDLSVEYGITAMPTFVLFKDGEVSLNSVGANPHAVENMLKKGSQ</sequence>
<keyword evidence="1" id="KW-1015">Disulfide bond</keyword>
<dbReference type="FunFam" id="3.40.30.10:FF:000245">
    <property type="entry name" value="Thioredoxin"/>
    <property type="match status" value="1"/>
</dbReference>
<keyword evidence="4" id="KW-1185">Reference proteome</keyword>
<organism evidence="3 4">
    <name type="scientific">Brettanomyces naardenensis</name>
    <name type="common">Yeast</name>
    <dbReference type="NCBI Taxonomy" id="13370"/>
    <lineage>
        <taxon>Eukaryota</taxon>
        <taxon>Fungi</taxon>
        <taxon>Dikarya</taxon>
        <taxon>Ascomycota</taxon>
        <taxon>Saccharomycotina</taxon>
        <taxon>Pichiomycetes</taxon>
        <taxon>Pichiales</taxon>
        <taxon>Pichiaceae</taxon>
        <taxon>Brettanomyces</taxon>
    </lineage>
</organism>
<reference evidence="3 4" key="1">
    <citation type="submission" date="2018-12" db="EMBL/GenBank/DDBJ databases">
        <authorList>
            <person name="Tiukova I."/>
            <person name="Dainat J."/>
        </authorList>
    </citation>
    <scope>NUCLEOTIDE SEQUENCE [LARGE SCALE GENOMIC DNA]</scope>
</reference>
<dbReference type="EMBL" id="CAACVR010000008">
    <property type="protein sequence ID" value="VEU20976.1"/>
    <property type="molecule type" value="Genomic_DNA"/>
</dbReference>
<evidence type="ECO:0000313" key="4">
    <source>
        <dbReference type="Proteomes" id="UP000290900"/>
    </source>
</evidence>
<protein>
    <submittedName>
        <fullName evidence="3">DEKNAAC101850</fullName>
    </submittedName>
</protein>
<dbReference type="FunCoup" id="A0A448YJB2">
    <property type="interactions" value="119"/>
</dbReference>
<dbReference type="InParanoid" id="A0A448YJB2"/>
<evidence type="ECO:0000259" key="2">
    <source>
        <dbReference type="PROSITE" id="PS51352"/>
    </source>
</evidence>